<sequence length="91" mass="9836">MPAKRSITLPDEIDAKARKMASERELSLSGLICSLIVAEEGRKRAGRPKAELPVDEIVAQRQAGKTLQSLADAYGVNVGTIHRLIARQASL</sequence>
<name>D5SZI8_PLAL2</name>
<evidence type="ECO:0000313" key="1">
    <source>
        <dbReference type="EMBL" id="ADG70108.1"/>
    </source>
</evidence>
<accession>D5SZI8</accession>
<dbReference type="Proteomes" id="UP000002220">
    <property type="component" value="Plasmid pPLIM01"/>
</dbReference>
<dbReference type="AlphaFoldDB" id="D5SZI8"/>
<geneLocation type="plasmid" evidence="1 2">
    <name>pPLIM01</name>
</geneLocation>
<dbReference type="KEGG" id="plm:Plim_4301"/>
<dbReference type="RefSeq" id="WP_013112539.1">
    <property type="nucleotide sequence ID" value="NC_014149.1"/>
</dbReference>
<dbReference type="EMBL" id="CP001745">
    <property type="protein sequence ID" value="ADG70108.1"/>
    <property type="molecule type" value="Genomic_DNA"/>
</dbReference>
<evidence type="ECO:0000313" key="2">
    <source>
        <dbReference type="Proteomes" id="UP000002220"/>
    </source>
</evidence>
<proteinExistence type="predicted"/>
<organism evidence="1 2">
    <name type="scientific">Planctopirus limnophila (strain ATCC 43296 / DSM 3776 / IFAM 1008 / Mu 290)</name>
    <name type="common">Planctomyces limnophilus</name>
    <dbReference type="NCBI Taxonomy" id="521674"/>
    <lineage>
        <taxon>Bacteria</taxon>
        <taxon>Pseudomonadati</taxon>
        <taxon>Planctomycetota</taxon>
        <taxon>Planctomycetia</taxon>
        <taxon>Planctomycetales</taxon>
        <taxon>Planctomycetaceae</taxon>
        <taxon>Planctopirus</taxon>
    </lineage>
</organism>
<keyword evidence="1" id="KW-0614">Plasmid</keyword>
<reference evidence="1 2" key="1">
    <citation type="journal article" date="2010" name="Stand. Genomic Sci.">
        <title>Complete genome sequence of Planctomyces limnophilus type strain (Mu 290).</title>
        <authorList>
            <person name="Labutti K."/>
            <person name="Sikorski J."/>
            <person name="Schneider S."/>
            <person name="Nolan M."/>
            <person name="Lucas S."/>
            <person name="Glavina Del Rio T."/>
            <person name="Tice H."/>
            <person name="Cheng J.F."/>
            <person name="Goodwin L."/>
            <person name="Pitluck S."/>
            <person name="Liolios K."/>
            <person name="Ivanova N."/>
            <person name="Mavromatis K."/>
            <person name="Mikhailova N."/>
            <person name="Pati A."/>
            <person name="Chen A."/>
            <person name="Palaniappan K."/>
            <person name="Land M."/>
            <person name="Hauser L."/>
            <person name="Chang Y.J."/>
            <person name="Jeffries C.D."/>
            <person name="Tindall B.J."/>
            <person name="Rohde M."/>
            <person name="Goker M."/>
            <person name="Woyke T."/>
            <person name="Bristow J."/>
            <person name="Eisen J.A."/>
            <person name="Markowitz V."/>
            <person name="Hugenholtz P."/>
            <person name="Kyrpides N.C."/>
            <person name="Klenk H.P."/>
            <person name="Lapidus A."/>
        </authorList>
    </citation>
    <scope>NUCLEOTIDE SEQUENCE [LARGE SCALE GENOMIC DNA]</scope>
    <source>
        <strain evidence="2">ATCC 43296 / DSM 3776 / IFAM 1008 / 290</strain>
        <plasmid evidence="1 2">pPLIM01</plasmid>
    </source>
</reference>
<gene>
    <name evidence="1" type="ordered locus">Plim_4301</name>
</gene>
<protein>
    <submittedName>
        <fullName evidence="1">Uncharacterized protein</fullName>
    </submittedName>
</protein>
<keyword evidence="2" id="KW-1185">Reference proteome</keyword>
<dbReference type="HOGENOM" id="CLU_2424396_0_0_0"/>